<dbReference type="SMART" id="SM00720">
    <property type="entry name" value="calpain_III"/>
    <property type="match status" value="1"/>
</dbReference>
<dbReference type="GO" id="GO:0004198">
    <property type="term" value="F:calcium-dependent cysteine-type endopeptidase activity"/>
    <property type="evidence" value="ECO:0007669"/>
    <property type="project" value="InterPro"/>
</dbReference>
<dbReference type="Gene3D" id="3.90.70.10">
    <property type="entry name" value="Cysteine proteinases"/>
    <property type="match status" value="1"/>
</dbReference>
<comment type="similarity">
    <text evidence="1">Belongs to the peptidase C2 family.</text>
</comment>
<evidence type="ECO:0000313" key="10">
    <source>
        <dbReference type="Proteomes" id="UP001497525"/>
    </source>
</evidence>
<evidence type="ECO:0000256" key="7">
    <source>
        <dbReference type="SAM" id="MobiDB-lite"/>
    </source>
</evidence>
<dbReference type="PANTHER" id="PTHR46143">
    <property type="entry name" value="CALPAIN-7"/>
    <property type="match status" value="1"/>
</dbReference>
<dbReference type="InterPro" id="IPR038765">
    <property type="entry name" value="Papain-like_cys_pep_sf"/>
</dbReference>
<evidence type="ECO:0000256" key="1">
    <source>
        <dbReference type="ARBA" id="ARBA00007623"/>
    </source>
</evidence>
<dbReference type="CDD" id="cd00044">
    <property type="entry name" value="CysPc"/>
    <property type="match status" value="1"/>
</dbReference>
<evidence type="ECO:0000256" key="4">
    <source>
        <dbReference type="ARBA" id="ARBA00022807"/>
    </source>
</evidence>
<dbReference type="SMART" id="SM00230">
    <property type="entry name" value="CysPc"/>
    <property type="match status" value="1"/>
</dbReference>
<reference evidence="9" key="1">
    <citation type="submission" date="2024-06" db="EMBL/GenBank/DDBJ databases">
        <authorList>
            <person name="Liu X."/>
            <person name="Lenzi L."/>
            <person name="Haldenby T S."/>
            <person name="Uol C."/>
        </authorList>
    </citation>
    <scope>NUCLEOTIDE SEQUENCE</scope>
</reference>
<feature type="region of interest" description="Disordered" evidence="7">
    <location>
        <begin position="161"/>
        <end position="183"/>
    </location>
</feature>
<evidence type="ECO:0000256" key="6">
    <source>
        <dbReference type="PROSITE-ProRule" id="PRU00239"/>
    </source>
</evidence>
<dbReference type="InterPro" id="IPR001300">
    <property type="entry name" value="Peptidase_C2_calpain_cat"/>
</dbReference>
<dbReference type="PANTHER" id="PTHR46143:SF1">
    <property type="entry name" value="CALPAIN-7"/>
    <property type="match status" value="1"/>
</dbReference>
<keyword evidence="3 6" id="KW-0378">Hydrolase</keyword>
<dbReference type="PRINTS" id="PR00704">
    <property type="entry name" value="CALPAIN"/>
</dbReference>
<dbReference type="InterPro" id="IPR036181">
    <property type="entry name" value="MIT_dom_sf"/>
</dbReference>
<dbReference type="SUPFAM" id="SSF49758">
    <property type="entry name" value="Calpain large subunit, middle domain (domain III)"/>
    <property type="match status" value="2"/>
</dbReference>
<gene>
    <name evidence="9" type="ORF">CDAUBV1_LOCUS10401</name>
</gene>
<accession>A0AAV2TGT9</accession>
<dbReference type="InterPro" id="IPR022682">
    <property type="entry name" value="Calpain_domain_III"/>
</dbReference>
<dbReference type="InterPro" id="IPR007330">
    <property type="entry name" value="MIT_dom"/>
</dbReference>
<evidence type="ECO:0000256" key="2">
    <source>
        <dbReference type="ARBA" id="ARBA00022670"/>
    </source>
</evidence>
<protein>
    <recommendedName>
        <fullName evidence="8">Calpain catalytic domain-containing protein</fullName>
    </recommendedName>
</protein>
<dbReference type="InterPro" id="IPR022684">
    <property type="entry name" value="Calpain_cysteine_protease"/>
</dbReference>
<dbReference type="AlphaFoldDB" id="A0AAV2TGT9"/>
<evidence type="ECO:0000259" key="8">
    <source>
        <dbReference type="PROSITE" id="PS50203"/>
    </source>
</evidence>
<keyword evidence="4 6" id="KW-0788">Thiol protease</keyword>
<feature type="active site" evidence="5 6">
    <location>
        <position position="271"/>
    </location>
</feature>
<keyword evidence="2 6" id="KW-0645">Protease</keyword>
<dbReference type="Pfam" id="PF00648">
    <property type="entry name" value="Peptidase_C2"/>
    <property type="match status" value="1"/>
</dbReference>
<dbReference type="Proteomes" id="UP001497525">
    <property type="component" value="Unassembled WGS sequence"/>
</dbReference>
<dbReference type="PROSITE" id="PS50203">
    <property type="entry name" value="CALPAIN_CAT"/>
    <property type="match status" value="1"/>
</dbReference>
<evidence type="ECO:0000256" key="5">
    <source>
        <dbReference type="PIRSR" id="PIRSR622684-1"/>
    </source>
</evidence>
<dbReference type="SUPFAM" id="SSF116846">
    <property type="entry name" value="MIT domain"/>
    <property type="match status" value="2"/>
</dbReference>
<organism evidence="9 10">
    <name type="scientific">Calicophoron daubneyi</name>
    <name type="common">Rumen fluke</name>
    <name type="synonym">Paramphistomum daubneyi</name>
    <dbReference type="NCBI Taxonomy" id="300641"/>
    <lineage>
        <taxon>Eukaryota</taxon>
        <taxon>Metazoa</taxon>
        <taxon>Spiralia</taxon>
        <taxon>Lophotrochozoa</taxon>
        <taxon>Platyhelminthes</taxon>
        <taxon>Trematoda</taxon>
        <taxon>Digenea</taxon>
        <taxon>Plagiorchiida</taxon>
        <taxon>Pronocephalata</taxon>
        <taxon>Paramphistomoidea</taxon>
        <taxon>Paramphistomidae</taxon>
        <taxon>Calicophoron</taxon>
    </lineage>
</organism>
<evidence type="ECO:0000313" key="9">
    <source>
        <dbReference type="EMBL" id="CAL5136340.1"/>
    </source>
</evidence>
<feature type="active site" evidence="5 6">
    <location>
        <position position="439"/>
    </location>
</feature>
<dbReference type="SMART" id="SM00745">
    <property type="entry name" value="MIT"/>
    <property type="match status" value="2"/>
</dbReference>
<dbReference type="EMBL" id="CAXLJL010000301">
    <property type="protein sequence ID" value="CAL5136340.1"/>
    <property type="molecule type" value="Genomic_DNA"/>
</dbReference>
<name>A0AAV2TGT9_CALDB</name>
<comment type="caution">
    <text evidence="9">The sequence shown here is derived from an EMBL/GenBank/DDBJ whole genome shotgun (WGS) entry which is preliminary data.</text>
</comment>
<evidence type="ECO:0000256" key="3">
    <source>
        <dbReference type="ARBA" id="ARBA00022801"/>
    </source>
</evidence>
<dbReference type="Pfam" id="PF01067">
    <property type="entry name" value="Calpain_III"/>
    <property type="match status" value="1"/>
</dbReference>
<dbReference type="Gene3D" id="2.60.120.380">
    <property type="match status" value="2"/>
</dbReference>
<dbReference type="Pfam" id="PF04212">
    <property type="entry name" value="MIT"/>
    <property type="match status" value="2"/>
</dbReference>
<sequence>MADPKELEEDAVKFADLAVKYESVKQFNAAVFFYTEAAQALLNAQSAGSKTASIREKASEYIKRAEDLKANFTKEDRDLALARRPETEYQSSLERAEYMLKDATAEDERGNVEEAVELYSSAVELLLSMRSTLSNKEETEKVQRLAKLGLDRAEVLKSRALHKQVSSSSSGRSTSSSSRSGGGYTAEEIKVLRNTSRINGREFLPFLGSIDLRERFAFQKPFTDSQGLLVLSSKQKNQLDRWVRPSEYLEHPKMIMAISCFSIRQTVVTDCSFVASMAVAAQYERRFKKRLITNIIYPQRGNGEAVYNPCGKYMVRLFFNGVARKVIIDDLLPMSRSGELLCSYSSNRSELWVSFLEKAYMKVMGGYDFPGSNSNIDLHSLTGWIPERISIRSDSVHFNKDKEFRRLSKHFHQGHCLITVATGQLPESEADRAGLVPTHAYALLDMREIENKRLLMLKNPWSHLRWKGNFSERDTRNWTPSLQKSLNYDRTSAQSVDNGVFWIDYDSVCHYFDVFYVNWNPGLFQYTTCVHDTWSAAEGPKKDSYSYANNPQYHLEVRAAIEAPVWILLTRHITDKADFADNKEFIAVVVYKDIKSRKVYSPYNQEPFRDSVRINSPHCLVQILQEPSTANYTLVISQYEKCNTINYTLRVYSTAPLSLGKITDPYKVEKHLTGQWKGASAAGSGNNPATYHNNPCYQINLPNNDADNQLLIEMRGPKDYSIGCELIRVSATNPSAPNTETRMSSGAYKRGYNFLEQAGLSGGVYNLIVSTYHAQQEGPFIVNIKSLRPFTAKPLQ</sequence>
<dbReference type="InterPro" id="IPR036213">
    <property type="entry name" value="Calpain_III_sf"/>
</dbReference>
<dbReference type="InterPro" id="IPR051297">
    <property type="entry name" value="PalB/RIM13"/>
</dbReference>
<feature type="domain" description="Calpain catalytic" evidence="8">
    <location>
        <begin position="242"/>
        <end position="521"/>
    </location>
</feature>
<dbReference type="GO" id="GO:0006508">
    <property type="term" value="P:proteolysis"/>
    <property type="evidence" value="ECO:0007669"/>
    <property type="project" value="UniProtKB-KW"/>
</dbReference>
<dbReference type="Gene3D" id="1.20.58.80">
    <property type="entry name" value="Phosphotransferase system, lactose/cellobiose-type IIA subunit"/>
    <property type="match status" value="2"/>
</dbReference>
<dbReference type="InterPro" id="IPR022683">
    <property type="entry name" value="Calpain_III"/>
</dbReference>
<dbReference type="SUPFAM" id="SSF54001">
    <property type="entry name" value="Cysteine proteinases"/>
    <property type="match status" value="1"/>
</dbReference>
<feature type="compositionally biased region" description="Low complexity" evidence="7">
    <location>
        <begin position="166"/>
        <end position="179"/>
    </location>
</feature>
<proteinExistence type="inferred from homology"/>
<feature type="active site" evidence="5 6">
    <location>
        <position position="459"/>
    </location>
</feature>